<reference evidence="6" key="2">
    <citation type="journal article" date="2023" name="IMA Fungus">
        <title>Comparative genomic study of the Penicillium genus elucidates a diverse pangenome and 15 lateral gene transfer events.</title>
        <authorList>
            <person name="Petersen C."/>
            <person name="Sorensen T."/>
            <person name="Nielsen M.R."/>
            <person name="Sondergaard T.E."/>
            <person name="Sorensen J.L."/>
            <person name="Fitzpatrick D.A."/>
            <person name="Frisvad J.C."/>
            <person name="Nielsen K.L."/>
        </authorList>
    </citation>
    <scope>NUCLEOTIDE SEQUENCE</scope>
    <source>
        <strain evidence="6">IBT 23319</strain>
    </source>
</reference>
<dbReference type="PROSITE" id="PS51084">
    <property type="entry name" value="HIT_2"/>
    <property type="match status" value="1"/>
</dbReference>
<dbReference type="Gene3D" id="3.30.428.10">
    <property type="entry name" value="HIT-like"/>
    <property type="match status" value="1"/>
</dbReference>
<dbReference type="PANTHER" id="PTHR46648:SF2">
    <property type="entry name" value="HIT DOMAIN-CONTAINING PROTEIN"/>
    <property type="match status" value="1"/>
</dbReference>
<dbReference type="GeneID" id="81388672"/>
<reference evidence="6" key="1">
    <citation type="submission" date="2022-11" db="EMBL/GenBank/DDBJ databases">
        <authorList>
            <person name="Petersen C."/>
        </authorList>
    </citation>
    <scope>NUCLEOTIDE SEQUENCE</scope>
    <source>
        <strain evidence="6">IBT 23319</strain>
    </source>
</reference>
<protein>
    <submittedName>
        <fullName evidence="6">Histidine triad (HIT) protein</fullName>
    </submittedName>
</protein>
<dbReference type="PROSITE" id="PS00892">
    <property type="entry name" value="HIT_1"/>
    <property type="match status" value="1"/>
</dbReference>
<evidence type="ECO:0000256" key="2">
    <source>
        <dbReference type="PIRSR" id="PIRSR601310-3"/>
    </source>
</evidence>
<dbReference type="InterPro" id="IPR011146">
    <property type="entry name" value="HIT-like"/>
</dbReference>
<gene>
    <name evidence="6" type="ORF">N7469_010600</name>
</gene>
<sequence length="198" mass="21940">MSSACPFCNIASTNQPIPSNGAESGANLKSPRQDTDPTAHLILSTEHVMAFLDIMPLTKGHVLVAPRRHFEMLGDMDVQTGQEVGKWLPILSRVVTKVVFGDDQDRHWNVVQNNGARAAQQVPHVHFHIIPRPSTDVSQRPSFTMFGRGQRDELDDEEGEKLAHSMRVELAKEVTRIELDEGVVLDTASSKAKDRGKL</sequence>
<evidence type="ECO:0000256" key="4">
    <source>
        <dbReference type="SAM" id="MobiDB-lite"/>
    </source>
</evidence>
<dbReference type="GO" id="GO:0009117">
    <property type="term" value="P:nucleotide metabolic process"/>
    <property type="evidence" value="ECO:0007669"/>
    <property type="project" value="TreeGrafter"/>
</dbReference>
<name>A0A9W9NL53_PENCI</name>
<dbReference type="Pfam" id="PF01230">
    <property type="entry name" value="HIT"/>
    <property type="match status" value="1"/>
</dbReference>
<keyword evidence="7" id="KW-1185">Reference proteome</keyword>
<dbReference type="InterPro" id="IPR036265">
    <property type="entry name" value="HIT-like_sf"/>
</dbReference>
<dbReference type="SUPFAM" id="SSF54197">
    <property type="entry name" value="HIT-like"/>
    <property type="match status" value="1"/>
</dbReference>
<dbReference type="PANTHER" id="PTHR46648">
    <property type="entry name" value="HIT FAMILY PROTEIN 1"/>
    <property type="match status" value="1"/>
</dbReference>
<feature type="active site" description="Tele-AMP-histidine intermediate" evidence="1">
    <location>
        <position position="126"/>
    </location>
</feature>
<feature type="region of interest" description="Disordered" evidence="4">
    <location>
        <begin position="16"/>
        <end position="36"/>
    </location>
</feature>
<dbReference type="Proteomes" id="UP001147733">
    <property type="component" value="Unassembled WGS sequence"/>
</dbReference>
<proteinExistence type="predicted"/>
<dbReference type="EMBL" id="JAPQKT010000009">
    <property type="protein sequence ID" value="KAJ5221713.1"/>
    <property type="molecule type" value="Genomic_DNA"/>
</dbReference>
<evidence type="ECO:0000313" key="6">
    <source>
        <dbReference type="EMBL" id="KAJ5221713.1"/>
    </source>
</evidence>
<dbReference type="InterPro" id="IPR019808">
    <property type="entry name" value="Histidine_triad_CS"/>
</dbReference>
<comment type="caution">
    <text evidence="6">The sequence shown here is derived from an EMBL/GenBank/DDBJ whole genome shotgun (WGS) entry which is preliminary data.</text>
</comment>
<feature type="short sequence motif" description="Histidine triad motif" evidence="2 3">
    <location>
        <begin position="124"/>
        <end position="128"/>
    </location>
</feature>
<dbReference type="OrthoDB" id="1915375at2759"/>
<feature type="domain" description="HIT" evidence="5">
    <location>
        <begin position="28"/>
        <end position="139"/>
    </location>
</feature>
<organism evidence="6 7">
    <name type="scientific">Penicillium citrinum</name>
    <dbReference type="NCBI Taxonomy" id="5077"/>
    <lineage>
        <taxon>Eukaryota</taxon>
        <taxon>Fungi</taxon>
        <taxon>Dikarya</taxon>
        <taxon>Ascomycota</taxon>
        <taxon>Pezizomycotina</taxon>
        <taxon>Eurotiomycetes</taxon>
        <taxon>Eurotiomycetidae</taxon>
        <taxon>Eurotiales</taxon>
        <taxon>Aspergillaceae</taxon>
        <taxon>Penicillium</taxon>
    </lineage>
</organism>
<dbReference type="AlphaFoldDB" id="A0A9W9NL53"/>
<evidence type="ECO:0000313" key="7">
    <source>
        <dbReference type="Proteomes" id="UP001147733"/>
    </source>
</evidence>
<evidence type="ECO:0000256" key="1">
    <source>
        <dbReference type="PIRSR" id="PIRSR601310-1"/>
    </source>
</evidence>
<dbReference type="InterPro" id="IPR001310">
    <property type="entry name" value="Histidine_triad_HIT"/>
</dbReference>
<evidence type="ECO:0000259" key="5">
    <source>
        <dbReference type="PROSITE" id="PS51084"/>
    </source>
</evidence>
<dbReference type="PRINTS" id="PR00332">
    <property type="entry name" value="HISTRIAD"/>
</dbReference>
<dbReference type="GO" id="GO:0003824">
    <property type="term" value="F:catalytic activity"/>
    <property type="evidence" value="ECO:0007669"/>
    <property type="project" value="InterPro"/>
</dbReference>
<accession>A0A9W9NL53</accession>
<evidence type="ECO:0000256" key="3">
    <source>
        <dbReference type="PROSITE-ProRule" id="PRU00464"/>
    </source>
</evidence>
<dbReference type="RefSeq" id="XP_056496636.1">
    <property type="nucleotide sequence ID" value="XM_056649505.1"/>
</dbReference>